<sequence>MSTSTLETLQMKRFIPTKPLKDELPISQDFSKDTHKIGLRRRISSFSIKVQPLSSTSTSWSFNRSKSLPAIGELTGGPLRRWWDWGWGWILSRKPAFSQDIEMNGDETANFLGCHSQYNWKHLFYKIRSKVRKIVRPQRLPMTQGFKYDSFSYAQNFDDGGRGED</sequence>
<keyword evidence="2" id="KW-1185">Reference proteome</keyword>
<keyword evidence="1" id="KW-0808">Transferase</keyword>
<comment type="caution">
    <text evidence="1">The sequence shown here is derived from an EMBL/GenBank/DDBJ whole genome shotgun (WGS) entry which is preliminary data.</text>
</comment>
<gene>
    <name evidence="1" type="ORF">IHE45_08G045900</name>
</gene>
<accession>A0ACB7VIW5</accession>
<dbReference type="Proteomes" id="UP000827976">
    <property type="component" value="Chromosome 8"/>
</dbReference>
<dbReference type="EC" id="2.4.99.18" evidence="1"/>
<proteinExistence type="predicted"/>
<dbReference type="EMBL" id="CM037018">
    <property type="protein sequence ID" value="KAH7674044.1"/>
    <property type="molecule type" value="Genomic_DNA"/>
</dbReference>
<protein>
    <submittedName>
        <fullName evidence="1">Dolichyl-diphosphooligosaccharide--protein glycotransferase protein</fullName>
        <ecNumber evidence="1">2.4.99.18</ecNumber>
    </submittedName>
</protein>
<keyword evidence="1" id="KW-0328">Glycosyltransferase</keyword>
<evidence type="ECO:0000313" key="1">
    <source>
        <dbReference type="EMBL" id="KAH7674044.1"/>
    </source>
</evidence>
<evidence type="ECO:0000313" key="2">
    <source>
        <dbReference type="Proteomes" id="UP000827976"/>
    </source>
</evidence>
<organism evidence="1 2">
    <name type="scientific">Dioscorea alata</name>
    <name type="common">Purple yam</name>
    <dbReference type="NCBI Taxonomy" id="55571"/>
    <lineage>
        <taxon>Eukaryota</taxon>
        <taxon>Viridiplantae</taxon>
        <taxon>Streptophyta</taxon>
        <taxon>Embryophyta</taxon>
        <taxon>Tracheophyta</taxon>
        <taxon>Spermatophyta</taxon>
        <taxon>Magnoliopsida</taxon>
        <taxon>Liliopsida</taxon>
        <taxon>Dioscoreales</taxon>
        <taxon>Dioscoreaceae</taxon>
        <taxon>Dioscorea</taxon>
    </lineage>
</organism>
<reference evidence="2" key="1">
    <citation type="journal article" date="2022" name="Nat. Commun.">
        <title>Chromosome evolution and the genetic basis of agronomically important traits in greater yam.</title>
        <authorList>
            <person name="Bredeson J.V."/>
            <person name="Lyons J.B."/>
            <person name="Oniyinde I.O."/>
            <person name="Okereke N.R."/>
            <person name="Kolade O."/>
            <person name="Nnabue I."/>
            <person name="Nwadili C.O."/>
            <person name="Hribova E."/>
            <person name="Parker M."/>
            <person name="Nwogha J."/>
            <person name="Shu S."/>
            <person name="Carlson J."/>
            <person name="Kariba R."/>
            <person name="Muthemba S."/>
            <person name="Knop K."/>
            <person name="Barton G.J."/>
            <person name="Sherwood A.V."/>
            <person name="Lopez-Montes A."/>
            <person name="Asiedu R."/>
            <person name="Jamnadass R."/>
            <person name="Muchugi A."/>
            <person name="Goodstein D."/>
            <person name="Egesi C.N."/>
            <person name="Featherston J."/>
            <person name="Asfaw A."/>
            <person name="Simpson G.G."/>
            <person name="Dolezel J."/>
            <person name="Hendre P.S."/>
            <person name="Van Deynze A."/>
            <person name="Kumar P.L."/>
            <person name="Obidiegwu J.E."/>
            <person name="Bhattacharjee R."/>
            <person name="Rokhsar D.S."/>
        </authorList>
    </citation>
    <scope>NUCLEOTIDE SEQUENCE [LARGE SCALE GENOMIC DNA]</scope>
    <source>
        <strain evidence="2">cv. TDa95/00328</strain>
    </source>
</reference>
<name>A0ACB7VIW5_DIOAL</name>